<dbReference type="AlphaFoldDB" id="A0AAV3PMI7"/>
<keyword evidence="12" id="KW-1185">Reference proteome</keyword>
<feature type="transmembrane region" description="Helical" evidence="10">
    <location>
        <begin position="134"/>
        <end position="153"/>
    </location>
</feature>
<evidence type="ECO:0000256" key="3">
    <source>
        <dbReference type="ARBA" id="ARBA00022448"/>
    </source>
</evidence>
<dbReference type="InterPro" id="IPR047664">
    <property type="entry name" value="SWEET"/>
</dbReference>
<dbReference type="PANTHER" id="PTHR10791:SF134">
    <property type="entry name" value="BIDIRECTIONAL SUGAR TRANSPORTER SWEET9"/>
    <property type="match status" value="1"/>
</dbReference>
<keyword evidence="4" id="KW-1003">Cell membrane</keyword>
<evidence type="ECO:0000256" key="2">
    <source>
        <dbReference type="ARBA" id="ARBA00007809"/>
    </source>
</evidence>
<sequence length="294" mass="33809">MAVVWTVEHLAFIFGLLGNIVSFMVFLAPVPTFHKICKRKSSDGFQSIPYAVALFSASLLLYYAYLKKNAFMIVTINGIGCVIEITYLFIYLFYASKKYRIIAFRFILLLNVGAQGLVMLCSLLLVKGQNRKTMVGWVCAAVNLAVFAAPLSIMRQVIRTKSVEFMPFTLSLFLTLCATMWFFYGFFISDYYIALPNVIGFILGIAQMGLYLIYKNARKDNDEKNFKFERQYEKDMMLEGTEDSQKDVEMNLKVNKTANGMSMMMKNKDEKQPQYASTKQDMNDREMFNVRVEE</sequence>
<feature type="transmembrane region" description="Helical" evidence="10">
    <location>
        <begin position="12"/>
        <end position="33"/>
    </location>
</feature>
<keyword evidence="6 10" id="KW-0812">Transmembrane</keyword>
<comment type="similarity">
    <text evidence="2 10">Belongs to the SWEET sugar transporter family.</text>
</comment>
<reference evidence="11 12" key="1">
    <citation type="submission" date="2024-01" db="EMBL/GenBank/DDBJ databases">
        <title>The complete chloroplast genome sequence of Lithospermum erythrorhizon: insights into the phylogenetic relationship among Boraginaceae species and the maternal lineages of purple gromwells.</title>
        <authorList>
            <person name="Okada T."/>
            <person name="Watanabe K."/>
        </authorList>
    </citation>
    <scope>NUCLEOTIDE SEQUENCE [LARGE SCALE GENOMIC DNA]</scope>
</reference>
<evidence type="ECO:0000256" key="7">
    <source>
        <dbReference type="ARBA" id="ARBA00022737"/>
    </source>
</evidence>
<proteinExistence type="inferred from homology"/>
<dbReference type="FunFam" id="1.20.1280.290:FF:000001">
    <property type="entry name" value="Bidirectional sugar transporter SWEET"/>
    <property type="match status" value="1"/>
</dbReference>
<feature type="transmembrane region" description="Helical" evidence="10">
    <location>
        <begin position="193"/>
        <end position="214"/>
    </location>
</feature>
<comment type="subcellular location">
    <subcellularLocation>
        <location evidence="1 10">Cell membrane</location>
        <topology evidence="1 10">Multi-pass membrane protein</topology>
    </subcellularLocation>
</comment>
<dbReference type="FunFam" id="1.20.1280.290:FF:000003">
    <property type="entry name" value="Bidirectional sugar transporter SWEET"/>
    <property type="match status" value="1"/>
</dbReference>
<evidence type="ECO:0000256" key="6">
    <source>
        <dbReference type="ARBA" id="ARBA00022692"/>
    </source>
</evidence>
<keyword evidence="3 10" id="KW-0813">Transport</keyword>
<dbReference type="EMBL" id="BAABME010017831">
    <property type="protein sequence ID" value="GAA0151520.1"/>
    <property type="molecule type" value="Genomic_DNA"/>
</dbReference>
<dbReference type="GO" id="GO:0005886">
    <property type="term" value="C:plasma membrane"/>
    <property type="evidence" value="ECO:0007669"/>
    <property type="project" value="UniProtKB-SubCell"/>
</dbReference>
<name>A0AAV3PMI7_LITER</name>
<accession>A0AAV3PMI7</accession>
<evidence type="ECO:0000256" key="5">
    <source>
        <dbReference type="ARBA" id="ARBA00022597"/>
    </source>
</evidence>
<keyword evidence="9 10" id="KW-0472">Membrane</keyword>
<feature type="transmembrane region" description="Helical" evidence="10">
    <location>
        <begin position="165"/>
        <end position="187"/>
    </location>
</feature>
<feature type="transmembrane region" description="Helical" evidence="10">
    <location>
        <begin position="106"/>
        <end position="128"/>
    </location>
</feature>
<evidence type="ECO:0000313" key="12">
    <source>
        <dbReference type="Proteomes" id="UP001454036"/>
    </source>
</evidence>
<keyword evidence="7" id="KW-0677">Repeat</keyword>
<evidence type="ECO:0000256" key="1">
    <source>
        <dbReference type="ARBA" id="ARBA00004651"/>
    </source>
</evidence>
<dbReference type="PANTHER" id="PTHR10791">
    <property type="entry name" value="RAG1-ACTIVATING PROTEIN 1"/>
    <property type="match status" value="1"/>
</dbReference>
<dbReference type="Gene3D" id="1.20.1280.290">
    <property type="match status" value="2"/>
</dbReference>
<protein>
    <recommendedName>
        <fullName evidence="10">Bidirectional sugar transporter SWEET</fullName>
    </recommendedName>
</protein>
<evidence type="ECO:0000313" key="11">
    <source>
        <dbReference type="EMBL" id="GAA0151520.1"/>
    </source>
</evidence>
<evidence type="ECO:0000256" key="4">
    <source>
        <dbReference type="ARBA" id="ARBA00022475"/>
    </source>
</evidence>
<keyword evidence="8 10" id="KW-1133">Transmembrane helix</keyword>
<keyword evidence="5 10" id="KW-0762">Sugar transport</keyword>
<evidence type="ECO:0000256" key="9">
    <source>
        <dbReference type="ARBA" id="ARBA00023136"/>
    </source>
</evidence>
<evidence type="ECO:0000256" key="10">
    <source>
        <dbReference type="RuleBase" id="RU910715"/>
    </source>
</evidence>
<dbReference type="Pfam" id="PF03083">
    <property type="entry name" value="MtN3_slv"/>
    <property type="match status" value="2"/>
</dbReference>
<gene>
    <name evidence="11" type="ORF">LIER_37303</name>
</gene>
<comment type="caution">
    <text evidence="11">The sequence shown here is derived from an EMBL/GenBank/DDBJ whole genome shotgun (WGS) entry which is preliminary data.</text>
</comment>
<dbReference type="InterPro" id="IPR004316">
    <property type="entry name" value="SWEET_rpt"/>
</dbReference>
<evidence type="ECO:0000256" key="8">
    <source>
        <dbReference type="ARBA" id="ARBA00022989"/>
    </source>
</evidence>
<feature type="transmembrane region" description="Helical" evidence="10">
    <location>
        <begin position="45"/>
        <end position="65"/>
    </location>
</feature>
<comment type="function">
    <text evidence="10">Mediates both low-affinity uptake and efflux of sugar across the membrane.</text>
</comment>
<dbReference type="GO" id="GO:0051119">
    <property type="term" value="F:sugar transmembrane transporter activity"/>
    <property type="evidence" value="ECO:0007669"/>
    <property type="project" value="InterPro"/>
</dbReference>
<feature type="transmembrane region" description="Helical" evidence="10">
    <location>
        <begin position="71"/>
        <end position="94"/>
    </location>
</feature>
<organism evidence="11 12">
    <name type="scientific">Lithospermum erythrorhizon</name>
    <name type="common">Purple gromwell</name>
    <name type="synonym">Lithospermum officinale var. erythrorhizon</name>
    <dbReference type="NCBI Taxonomy" id="34254"/>
    <lineage>
        <taxon>Eukaryota</taxon>
        <taxon>Viridiplantae</taxon>
        <taxon>Streptophyta</taxon>
        <taxon>Embryophyta</taxon>
        <taxon>Tracheophyta</taxon>
        <taxon>Spermatophyta</taxon>
        <taxon>Magnoliopsida</taxon>
        <taxon>eudicotyledons</taxon>
        <taxon>Gunneridae</taxon>
        <taxon>Pentapetalae</taxon>
        <taxon>asterids</taxon>
        <taxon>lamiids</taxon>
        <taxon>Boraginales</taxon>
        <taxon>Boraginaceae</taxon>
        <taxon>Boraginoideae</taxon>
        <taxon>Lithospermeae</taxon>
        <taxon>Lithospermum</taxon>
    </lineage>
</organism>
<dbReference type="Proteomes" id="UP001454036">
    <property type="component" value="Unassembled WGS sequence"/>
</dbReference>